<evidence type="ECO:0008006" key="3">
    <source>
        <dbReference type="Google" id="ProtNLM"/>
    </source>
</evidence>
<comment type="caution">
    <text evidence="1">The sequence shown here is derived from an EMBL/GenBank/DDBJ whole genome shotgun (WGS) entry which is preliminary data.</text>
</comment>
<dbReference type="RefSeq" id="XP_070916959.1">
    <property type="nucleotide sequence ID" value="XM_071060858.1"/>
</dbReference>
<organism evidence="1 2">
    <name type="scientific">Madurella fahalii</name>
    <dbReference type="NCBI Taxonomy" id="1157608"/>
    <lineage>
        <taxon>Eukaryota</taxon>
        <taxon>Fungi</taxon>
        <taxon>Dikarya</taxon>
        <taxon>Ascomycota</taxon>
        <taxon>Pezizomycotina</taxon>
        <taxon>Sordariomycetes</taxon>
        <taxon>Sordariomycetidae</taxon>
        <taxon>Sordariales</taxon>
        <taxon>Sordariales incertae sedis</taxon>
        <taxon>Madurella</taxon>
    </lineage>
</organism>
<dbReference type="SUPFAM" id="SSF81383">
    <property type="entry name" value="F-box domain"/>
    <property type="match status" value="1"/>
</dbReference>
<dbReference type="EMBL" id="BAAFSV010000002">
    <property type="protein sequence ID" value="GAB1315228.1"/>
    <property type="molecule type" value="Genomic_DNA"/>
</dbReference>
<evidence type="ECO:0000313" key="1">
    <source>
        <dbReference type="EMBL" id="GAB1315228.1"/>
    </source>
</evidence>
<accession>A0ABQ0GBS8</accession>
<sequence>METTKVAPAGAAITSLPFDILTLILWDDALEPCDVKAMRLTCHSFSQLAATRLFYRIGISKLNTDRESFLSICDSPHLASHVRQLEWQEISYSTTTLKPCVAISGCSRSSVWLRNVPPGPGGVDRDSAELERRKAVAESYNTFQSAVEKLPNLHTFVSRPMCSSRIVADSGYPMEARLLQSHQCVTDLSTPPQTNSGLFSFLIPAMCRPNSTVTRLHWAVEFPGVSYLRPFPASAFDHLASIELCLTPSSEIDEELSSNLKAALTRAAPTLRHLKLCFDHGAPTESNPLAERLLYLSAEAATGFALQTLSLVSANIPAKKLV</sequence>
<dbReference type="InterPro" id="IPR036047">
    <property type="entry name" value="F-box-like_dom_sf"/>
</dbReference>
<name>A0ABQ0GBS8_9PEZI</name>
<evidence type="ECO:0000313" key="2">
    <source>
        <dbReference type="Proteomes" id="UP001628179"/>
    </source>
</evidence>
<proteinExistence type="predicted"/>
<gene>
    <name evidence="1" type="ORF">MFIFM68171_05438</name>
</gene>
<keyword evidence="2" id="KW-1185">Reference proteome</keyword>
<protein>
    <recommendedName>
        <fullName evidence="3">F-box domain-containing protein</fullName>
    </recommendedName>
</protein>
<dbReference type="GeneID" id="98176181"/>
<reference evidence="1 2" key="1">
    <citation type="submission" date="2024-09" db="EMBL/GenBank/DDBJ databases">
        <title>Itraconazole resistance in Madurella fahalii resulting from another homologue of gene encoding cytochrome P450 14-alpha sterol demethylase (CYP51).</title>
        <authorList>
            <person name="Yoshioka I."/>
            <person name="Fahal A.H."/>
            <person name="Kaneko S."/>
            <person name="Yaguchi T."/>
        </authorList>
    </citation>
    <scope>NUCLEOTIDE SEQUENCE [LARGE SCALE GENOMIC DNA]</scope>
    <source>
        <strain evidence="1 2">IFM 68171</strain>
    </source>
</reference>
<dbReference type="Proteomes" id="UP001628179">
    <property type="component" value="Unassembled WGS sequence"/>
</dbReference>